<dbReference type="Gene3D" id="2.40.160.10">
    <property type="entry name" value="Porin"/>
    <property type="match status" value="1"/>
</dbReference>
<keyword evidence="3" id="KW-1185">Reference proteome</keyword>
<keyword evidence="1" id="KW-0732">Signal</keyword>
<organism evidence="2 3">
    <name type="scientific">Roseateles agri</name>
    <dbReference type="NCBI Taxonomy" id="3098619"/>
    <lineage>
        <taxon>Bacteria</taxon>
        <taxon>Pseudomonadati</taxon>
        <taxon>Pseudomonadota</taxon>
        <taxon>Betaproteobacteria</taxon>
        <taxon>Burkholderiales</taxon>
        <taxon>Sphaerotilaceae</taxon>
        <taxon>Roseateles</taxon>
    </lineage>
</organism>
<protein>
    <submittedName>
        <fullName evidence="2">Porin</fullName>
    </submittedName>
</protein>
<dbReference type="InterPro" id="IPR032638">
    <property type="entry name" value="Porin_5"/>
</dbReference>
<gene>
    <name evidence="2" type="ORF">SNE35_02330</name>
</gene>
<dbReference type="Pfam" id="PF16930">
    <property type="entry name" value="Porin_5"/>
    <property type="match status" value="1"/>
</dbReference>
<evidence type="ECO:0000256" key="1">
    <source>
        <dbReference type="SAM" id="SignalP"/>
    </source>
</evidence>
<comment type="caution">
    <text evidence="2">The sequence shown here is derived from an EMBL/GenBank/DDBJ whole genome shotgun (WGS) entry which is preliminary data.</text>
</comment>
<name>A0ABU5DAL1_9BURK</name>
<accession>A0ABU5DAL1</accession>
<dbReference type="RefSeq" id="WP_320421189.1">
    <property type="nucleotide sequence ID" value="NZ_JAXCLA010000001.1"/>
</dbReference>
<evidence type="ECO:0000313" key="3">
    <source>
        <dbReference type="Proteomes" id="UP001285263"/>
    </source>
</evidence>
<reference evidence="2 3" key="1">
    <citation type="submission" date="2023-11" db="EMBL/GenBank/DDBJ databases">
        <title>Paucibacter sp. nov., isolated from fresh soil in Korea.</title>
        <authorList>
            <person name="Le N.T.T."/>
        </authorList>
    </citation>
    <scope>NUCLEOTIDE SEQUENCE [LARGE SCALE GENOMIC DNA]</scope>
    <source>
        <strain evidence="2 3">R3-3</strain>
    </source>
</reference>
<feature type="chain" id="PRO_5047259241" evidence="1">
    <location>
        <begin position="28"/>
        <end position="557"/>
    </location>
</feature>
<proteinExistence type="predicted"/>
<dbReference type="Proteomes" id="UP001285263">
    <property type="component" value="Unassembled WGS sequence"/>
</dbReference>
<dbReference type="EMBL" id="JAXCLA010000001">
    <property type="protein sequence ID" value="MDY0743321.1"/>
    <property type="molecule type" value="Genomic_DNA"/>
</dbReference>
<sequence length="557" mass="60826">MKNPHRLRSPLAVIACTLLFTGGAAHAQEAEKQELARLRATTEALIEALVGQGLLTRERADTILRQAHEAGANAAAGAAAATTTATPPPQKVLRIPYVPETVRKQMSEEIKTEVLAQARSERWGEPGALPDWLGRLTIAGDVRARAEGDYFDSANVPAVYYHNQTASPAWSPDLNNTTNTTSRMTLRARLGVSAKIGDTLDATIRASTGNSSSGPTSTSQTLGNDFNKYQLVLDRAWISWRPWEALTLNAGRMPTPFYNTDLSWADDLSFDGLATQIKTAIAGEHQLFATVGAFPLEYGSLGSSTNKWLLGAQIGGSMRIASGVKAKLGVAIYDFHKVEGQRETDPPPTGPLAGTQPYFASQYSPNWRQKGNTLIALNDPTSTAAPVWGLASKFRPVDLTLGLNLEMFAPVMIKMTADFIKNTAFDINDINRRAGVTLVQLYPKNRAAQFRVDVGADTIQRRGDWQAFTGYRYFERDAWVDGFTDTTWNLGGTNYKGWTLGLNYGIDRNAWLGARWTSTRNLDDGVRFTDPSGATSGTMSNAPLKIDVFQLELNARF</sequence>
<dbReference type="InterPro" id="IPR023614">
    <property type="entry name" value="Porin_dom_sf"/>
</dbReference>
<evidence type="ECO:0000313" key="2">
    <source>
        <dbReference type="EMBL" id="MDY0743321.1"/>
    </source>
</evidence>
<feature type="signal peptide" evidence="1">
    <location>
        <begin position="1"/>
        <end position="27"/>
    </location>
</feature>